<dbReference type="STRING" id="1188229.GlitD10_0036"/>
<dbReference type="Proteomes" id="UP000180235">
    <property type="component" value="Chromosome"/>
</dbReference>
<proteinExistence type="predicted"/>
<accession>A0A1J0A8V2</accession>
<sequence length="168" mass="19399">MIAELEFTEKFIDTRVSEFAIRENLIFPTLKAAYRPYANLFSLWSHRFIRYDETLVGTPDYLVSQRSNLGKTVLGKPLLLIAEAKKNDFDGGWAQCLAAMVAAQKMNEQAMTIYGIVTDGKMWQFGKLEKDCFTFNERLYTLDNLSELMGAWDFIYTQLQAQLMCYVN</sequence>
<dbReference type="RefSeq" id="WP_071453096.1">
    <property type="nucleotide sequence ID" value="NZ_CP017675.1"/>
</dbReference>
<dbReference type="EMBL" id="CP017675">
    <property type="protein sequence ID" value="APB32337.1"/>
    <property type="molecule type" value="Genomic_DNA"/>
</dbReference>
<dbReference type="OrthoDB" id="518124at2"/>
<keyword evidence="2" id="KW-1185">Reference proteome</keyword>
<gene>
    <name evidence="1" type="ORF">GlitD10_0036</name>
</gene>
<reference evidence="1 2" key="1">
    <citation type="submission" date="2016-10" db="EMBL/GenBank/DDBJ databases">
        <title>Description of Gloeomargarita lithophora gen. nov., sp. nov., a thylakoid-bearing basal-branching cyanobacterium with intracellular carbonates, and proposal for Gloeomargaritales ord. nov.</title>
        <authorList>
            <person name="Moreira D."/>
            <person name="Tavera R."/>
            <person name="Benzerara K."/>
            <person name="Skouri-Panet F."/>
            <person name="Couradeau E."/>
            <person name="Gerard E."/>
            <person name="Loussert C."/>
            <person name="Novelo E."/>
            <person name="Zivanovic Y."/>
            <person name="Lopez-Garcia P."/>
        </authorList>
    </citation>
    <scope>NUCLEOTIDE SEQUENCE [LARGE SCALE GENOMIC DNA]</scope>
    <source>
        <strain evidence="1 2">D10</strain>
    </source>
</reference>
<protein>
    <recommendedName>
        <fullName evidence="3">Type I restriction enzyme R protein N-terminal domain-containing protein</fullName>
    </recommendedName>
</protein>
<organism evidence="1 2">
    <name type="scientific">Gloeomargarita lithophora Alchichica-D10</name>
    <dbReference type="NCBI Taxonomy" id="1188229"/>
    <lineage>
        <taxon>Bacteria</taxon>
        <taxon>Bacillati</taxon>
        <taxon>Cyanobacteriota</taxon>
        <taxon>Cyanophyceae</taxon>
        <taxon>Gloeomargaritales</taxon>
        <taxon>Gloeomargaritaceae</taxon>
        <taxon>Gloeomargarita</taxon>
    </lineage>
</organism>
<dbReference type="KEGG" id="glt:GlitD10_0036"/>
<evidence type="ECO:0000313" key="1">
    <source>
        <dbReference type="EMBL" id="APB32337.1"/>
    </source>
</evidence>
<evidence type="ECO:0008006" key="3">
    <source>
        <dbReference type="Google" id="ProtNLM"/>
    </source>
</evidence>
<dbReference type="AlphaFoldDB" id="A0A1J0A8V2"/>
<evidence type="ECO:0000313" key="2">
    <source>
        <dbReference type="Proteomes" id="UP000180235"/>
    </source>
</evidence>
<name>A0A1J0A8V2_9CYAN</name>